<evidence type="ECO:0000313" key="4">
    <source>
        <dbReference type="EMBL" id="GAG36229.1"/>
    </source>
</evidence>
<sequence length="212" mass="23809">MSTGEYAELFKAGIDGVTLYQETYDRQAYQKNHLKGPKSDYDYRLETHDRTASAGMRRIGLGVLLGLANWRIEALAMAEHANYLMKRYWRSGVSFSFPRLRPALNVSDRQENIVIDKQFVQMMLALRLCFADAGIVLSTRERASLRDELVKICVTRISAGSKTNPGGYCTRTESAGQFEIDDDRTAAQVASMIKSVGAEPVWKDWDAGFCSC</sequence>
<keyword evidence="2" id="KW-0408">Iron</keyword>
<accession>X0WZ37</accession>
<evidence type="ECO:0000256" key="2">
    <source>
        <dbReference type="ARBA" id="ARBA00022485"/>
    </source>
</evidence>
<keyword evidence="2" id="KW-0411">Iron-sulfur</keyword>
<dbReference type="InterPro" id="IPR010722">
    <property type="entry name" value="BATS_dom"/>
</dbReference>
<dbReference type="PANTHER" id="PTHR43583">
    <property type="entry name" value="2-IMINOACETATE SYNTHASE"/>
    <property type="match status" value="1"/>
</dbReference>
<proteinExistence type="predicted"/>
<dbReference type="SMART" id="SM00876">
    <property type="entry name" value="BATS"/>
    <property type="match status" value="1"/>
</dbReference>
<protein>
    <recommendedName>
        <fullName evidence="3">Biotin and thiamin synthesis-associated domain-containing protein</fullName>
    </recommendedName>
</protein>
<organism evidence="4">
    <name type="scientific">marine sediment metagenome</name>
    <dbReference type="NCBI Taxonomy" id="412755"/>
    <lineage>
        <taxon>unclassified sequences</taxon>
        <taxon>metagenomes</taxon>
        <taxon>ecological metagenomes</taxon>
    </lineage>
</organism>
<dbReference type="InterPro" id="IPR034428">
    <property type="entry name" value="ThiH/NoCL/HydG-like"/>
</dbReference>
<keyword evidence="2" id="KW-0479">Metal-binding</keyword>
<feature type="domain" description="Biotin and thiamin synthesis-associated" evidence="3">
    <location>
        <begin position="96"/>
        <end position="200"/>
    </location>
</feature>
<evidence type="ECO:0000259" key="3">
    <source>
        <dbReference type="SMART" id="SM00876"/>
    </source>
</evidence>
<comment type="cofactor">
    <cofactor evidence="1">
        <name>[4Fe-4S] cluster</name>
        <dbReference type="ChEBI" id="CHEBI:49883"/>
    </cofactor>
</comment>
<dbReference type="PANTHER" id="PTHR43583:SF1">
    <property type="entry name" value="2-IMINOACETATE SYNTHASE"/>
    <property type="match status" value="1"/>
</dbReference>
<dbReference type="GO" id="GO:0051539">
    <property type="term" value="F:4 iron, 4 sulfur cluster binding"/>
    <property type="evidence" value="ECO:0007669"/>
    <property type="project" value="UniProtKB-KW"/>
</dbReference>
<dbReference type="SUPFAM" id="SSF102114">
    <property type="entry name" value="Radical SAM enzymes"/>
    <property type="match status" value="1"/>
</dbReference>
<dbReference type="EMBL" id="BARS01048415">
    <property type="protein sequence ID" value="GAG36229.1"/>
    <property type="molecule type" value="Genomic_DNA"/>
</dbReference>
<keyword evidence="2" id="KW-0004">4Fe-4S</keyword>
<name>X0WZ37_9ZZZZ</name>
<comment type="caution">
    <text evidence="4">The sequence shown here is derived from an EMBL/GenBank/DDBJ whole genome shotgun (WGS) entry which is preliminary data.</text>
</comment>
<dbReference type="InterPro" id="IPR058240">
    <property type="entry name" value="rSAM_sf"/>
</dbReference>
<dbReference type="InterPro" id="IPR013785">
    <property type="entry name" value="Aldolase_TIM"/>
</dbReference>
<dbReference type="Pfam" id="PF06968">
    <property type="entry name" value="BATS"/>
    <property type="match status" value="1"/>
</dbReference>
<gene>
    <name evidence="4" type="ORF">S01H1_72569</name>
</gene>
<evidence type="ECO:0000256" key="1">
    <source>
        <dbReference type="ARBA" id="ARBA00001966"/>
    </source>
</evidence>
<reference evidence="4" key="1">
    <citation type="journal article" date="2014" name="Front. Microbiol.">
        <title>High frequency of phylogenetically diverse reductive dehalogenase-homologous genes in deep subseafloor sedimentary metagenomes.</title>
        <authorList>
            <person name="Kawai M."/>
            <person name="Futagami T."/>
            <person name="Toyoda A."/>
            <person name="Takaki Y."/>
            <person name="Nishi S."/>
            <person name="Hori S."/>
            <person name="Arai W."/>
            <person name="Tsubouchi T."/>
            <person name="Morono Y."/>
            <person name="Uchiyama I."/>
            <person name="Ito T."/>
            <person name="Fujiyama A."/>
            <person name="Inagaki F."/>
            <person name="Takami H."/>
        </authorList>
    </citation>
    <scope>NUCLEOTIDE SEQUENCE</scope>
    <source>
        <strain evidence="4">Expedition CK06-06</strain>
    </source>
</reference>
<dbReference type="AlphaFoldDB" id="X0WZ37"/>
<dbReference type="Gene3D" id="3.20.20.70">
    <property type="entry name" value="Aldolase class I"/>
    <property type="match status" value="1"/>
</dbReference>